<keyword evidence="13" id="KW-1185">Reference proteome</keyword>
<dbReference type="EMBL" id="BANX01000014">
    <property type="protein sequence ID" value="GAC68196.1"/>
    <property type="molecule type" value="Genomic_DNA"/>
</dbReference>
<gene>
    <name evidence="12" type="ORF">GS4_14_00250</name>
</gene>
<dbReference type="InterPro" id="IPR050086">
    <property type="entry name" value="MetN_ABC_transporter-like"/>
</dbReference>
<comment type="function">
    <text evidence="9">Part of the ABC transporter FtsEX involved in cellular division. Has ATPase activity.</text>
</comment>
<feature type="domain" description="ABC transporter" evidence="11">
    <location>
        <begin position="12"/>
        <end position="249"/>
    </location>
</feature>
<dbReference type="PANTHER" id="PTHR43166">
    <property type="entry name" value="AMINO ACID IMPORT ATP-BINDING PROTEIN"/>
    <property type="match status" value="1"/>
</dbReference>
<dbReference type="InterPro" id="IPR003593">
    <property type="entry name" value="AAA+_ATPase"/>
</dbReference>
<dbReference type="GO" id="GO:0006865">
    <property type="term" value="P:amino acid transport"/>
    <property type="evidence" value="ECO:0007669"/>
    <property type="project" value="UniProtKB-KW"/>
</dbReference>
<keyword evidence="2" id="KW-0813">Transport</keyword>
<accession>M0QIR8</accession>
<evidence type="ECO:0000256" key="4">
    <source>
        <dbReference type="ARBA" id="ARBA00022741"/>
    </source>
</evidence>
<evidence type="ECO:0000256" key="5">
    <source>
        <dbReference type="ARBA" id="ARBA00022840"/>
    </source>
</evidence>
<dbReference type="SMART" id="SM00930">
    <property type="entry name" value="NIL"/>
    <property type="match status" value="1"/>
</dbReference>
<dbReference type="InterPro" id="IPR018449">
    <property type="entry name" value="NIL_domain"/>
</dbReference>
<evidence type="ECO:0000256" key="3">
    <source>
        <dbReference type="ARBA" id="ARBA00022475"/>
    </source>
</evidence>
<dbReference type="InterPro" id="IPR041701">
    <property type="entry name" value="MetN_ABC"/>
</dbReference>
<evidence type="ECO:0000259" key="11">
    <source>
        <dbReference type="PROSITE" id="PS50893"/>
    </source>
</evidence>
<evidence type="ECO:0000313" key="13">
    <source>
        <dbReference type="Proteomes" id="UP000011666"/>
    </source>
</evidence>
<evidence type="ECO:0000313" key="12">
    <source>
        <dbReference type="EMBL" id="GAC68196.1"/>
    </source>
</evidence>
<dbReference type="OrthoDB" id="4398079at2"/>
<dbReference type="PROSITE" id="PS50893">
    <property type="entry name" value="ABC_TRANSPORTER_2"/>
    <property type="match status" value="1"/>
</dbReference>
<keyword evidence="7" id="KW-0029">Amino-acid transport</keyword>
<evidence type="ECO:0000256" key="10">
    <source>
        <dbReference type="ARBA" id="ARBA00063837"/>
    </source>
</evidence>
<comment type="caution">
    <text evidence="12">The sequence shown here is derived from an EMBL/GenBank/DDBJ whole genome shotgun (WGS) entry which is preliminary data.</text>
</comment>
<evidence type="ECO:0000256" key="8">
    <source>
        <dbReference type="ARBA" id="ARBA00023136"/>
    </source>
</evidence>
<dbReference type="STRING" id="1223545.GS4_14_00250"/>
<dbReference type="SUPFAM" id="SSF55021">
    <property type="entry name" value="ACT-like"/>
    <property type="match status" value="1"/>
</dbReference>
<evidence type="ECO:0000256" key="9">
    <source>
        <dbReference type="ARBA" id="ARBA00054718"/>
    </source>
</evidence>
<evidence type="ECO:0000256" key="6">
    <source>
        <dbReference type="ARBA" id="ARBA00022967"/>
    </source>
</evidence>
<evidence type="ECO:0000256" key="1">
    <source>
        <dbReference type="ARBA" id="ARBA00005417"/>
    </source>
</evidence>
<name>M0QIR8_9ACTN</name>
<dbReference type="CDD" id="cd03258">
    <property type="entry name" value="ABC_MetN_methionine_transporter"/>
    <property type="match status" value="1"/>
</dbReference>
<dbReference type="InterPro" id="IPR003439">
    <property type="entry name" value="ABC_transporter-like_ATP-bd"/>
</dbReference>
<dbReference type="Pfam" id="PF09383">
    <property type="entry name" value="NIL"/>
    <property type="match status" value="1"/>
</dbReference>
<evidence type="ECO:0000256" key="7">
    <source>
        <dbReference type="ARBA" id="ARBA00022970"/>
    </source>
</evidence>
<dbReference type="SMART" id="SM00382">
    <property type="entry name" value="AAA"/>
    <property type="match status" value="1"/>
</dbReference>
<dbReference type="GO" id="GO:0005886">
    <property type="term" value="C:plasma membrane"/>
    <property type="evidence" value="ECO:0007669"/>
    <property type="project" value="UniProtKB-ARBA"/>
</dbReference>
<dbReference type="Pfam" id="PF00005">
    <property type="entry name" value="ABC_tran"/>
    <property type="match status" value="1"/>
</dbReference>
<dbReference type="InterPro" id="IPR045865">
    <property type="entry name" value="ACT-like_dom_sf"/>
</dbReference>
<dbReference type="PANTHER" id="PTHR43166:SF30">
    <property type="entry name" value="METHIONINE IMPORT ATP-BINDING PROTEIN METN"/>
    <property type="match status" value="1"/>
</dbReference>
<keyword evidence="6" id="KW-1278">Translocase</keyword>
<proteinExistence type="inferred from homology"/>
<protein>
    <submittedName>
        <fullName evidence="12">Putative ABC transporter ATP-binding protein</fullName>
    </submittedName>
</protein>
<keyword evidence="8" id="KW-0472">Membrane</keyword>
<sequence>MPDGSTAGTAAVEFVGIGKQFGRSGRPALDGIDLRIAPGEIVGIIGPSGAGKSTLARLINGLESPTSGHVAIDGKDQSGASEKELNKLRTGIGMIFQQFNLFNSRTVAGNVAFGLKVTGVSKADRQKRVTELLEFVGIADKADSRPAALSGGQKQRVGIARALATSPSILIADEATSALDPETTAETLRLLRRINEELGTTIVVITHEMDVIREICHSVAVLDKGTLVDRGGVYEVFSEPTSEVTSGLIKYAVAGVPERPVVVELNRRHPGRLVTIPVRDDPTPQVDITAAAARNHVSATVIHGGIAELAGRPFGALTFLLSGAEDGVAAVLDAVAGRPGVVVHEEPTDAELADGADLTEAEGAR</sequence>
<keyword evidence="3" id="KW-1003">Cell membrane</keyword>
<dbReference type="GO" id="GO:0005524">
    <property type="term" value="F:ATP binding"/>
    <property type="evidence" value="ECO:0007669"/>
    <property type="project" value="UniProtKB-KW"/>
</dbReference>
<dbReference type="eggNOG" id="COG1135">
    <property type="taxonomic scope" value="Bacteria"/>
</dbReference>
<dbReference type="GO" id="GO:0016887">
    <property type="term" value="F:ATP hydrolysis activity"/>
    <property type="evidence" value="ECO:0007669"/>
    <property type="project" value="InterPro"/>
</dbReference>
<reference evidence="12 13" key="1">
    <citation type="submission" date="2013-01" db="EMBL/GenBank/DDBJ databases">
        <title>Whole genome shotgun sequence of Gordonia soli NBRC 108243.</title>
        <authorList>
            <person name="Isaki-Nakamura S."/>
            <person name="Hosoyama A."/>
            <person name="Tsuchikane K."/>
            <person name="Ando Y."/>
            <person name="Baba S."/>
            <person name="Ohji S."/>
            <person name="Hamada M."/>
            <person name="Tamura T."/>
            <person name="Yamazoe A."/>
            <person name="Yamazaki S."/>
            <person name="Fujita N."/>
        </authorList>
    </citation>
    <scope>NUCLEOTIDE SEQUENCE [LARGE SCALE GENOMIC DNA]</scope>
    <source>
        <strain evidence="12 13">NBRC 108243</strain>
    </source>
</reference>
<dbReference type="PROSITE" id="PS00211">
    <property type="entry name" value="ABC_TRANSPORTER_1"/>
    <property type="match status" value="1"/>
</dbReference>
<comment type="similarity">
    <text evidence="1">Belongs to the ABC transporter superfamily.</text>
</comment>
<dbReference type="Proteomes" id="UP000011666">
    <property type="component" value="Unassembled WGS sequence"/>
</dbReference>
<organism evidence="12 13">
    <name type="scientific">Gordonia soli NBRC 108243</name>
    <dbReference type="NCBI Taxonomy" id="1223545"/>
    <lineage>
        <taxon>Bacteria</taxon>
        <taxon>Bacillati</taxon>
        <taxon>Actinomycetota</taxon>
        <taxon>Actinomycetes</taxon>
        <taxon>Mycobacteriales</taxon>
        <taxon>Gordoniaceae</taxon>
        <taxon>Gordonia</taxon>
    </lineage>
</organism>
<dbReference type="InterPro" id="IPR027417">
    <property type="entry name" value="P-loop_NTPase"/>
</dbReference>
<dbReference type="InterPro" id="IPR017871">
    <property type="entry name" value="ABC_transporter-like_CS"/>
</dbReference>
<dbReference type="Gene3D" id="3.40.50.300">
    <property type="entry name" value="P-loop containing nucleotide triphosphate hydrolases"/>
    <property type="match status" value="1"/>
</dbReference>
<dbReference type="RefSeq" id="WP_007620142.1">
    <property type="nucleotide sequence ID" value="NZ_BANX01000014.1"/>
</dbReference>
<dbReference type="SUPFAM" id="SSF52540">
    <property type="entry name" value="P-loop containing nucleoside triphosphate hydrolases"/>
    <property type="match status" value="1"/>
</dbReference>
<dbReference type="FunFam" id="3.40.50.300:FF:000056">
    <property type="entry name" value="Cell division ATP-binding protein FtsE"/>
    <property type="match status" value="1"/>
</dbReference>
<comment type="subunit">
    <text evidence="10">Homodimer. Forms a membrane-associated complex with FtsX.</text>
</comment>
<evidence type="ECO:0000256" key="2">
    <source>
        <dbReference type="ARBA" id="ARBA00022448"/>
    </source>
</evidence>
<dbReference type="AlphaFoldDB" id="M0QIR8"/>
<keyword evidence="4" id="KW-0547">Nucleotide-binding</keyword>
<keyword evidence="5 12" id="KW-0067">ATP-binding</keyword>